<proteinExistence type="inferred from homology"/>
<dbReference type="SUPFAM" id="SSF53720">
    <property type="entry name" value="ALDH-like"/>
    <property type="match status" value="1"/>
</dbReference>
<dbReference type="CDD" id="cd07136">
    <property type="entry name" value="ALDH_YwdH-P39616"/>
    <property type="match status" value="1"/>
</dbReference>
<reference evidence="6" key="1">
    <citation type="journal article" date="2015" name="Proc. Natl. Acad. Sci. U.S.A.">
        <title>Networks of energetic and metabolic interactions define dynamics in microbial communities.</title>
        <authorList>
            <person name="Embree M."/>
            <person name="Liu J.K."/>
            <person name="Al-Bassam M.M."/>
            <person name="Zengler K."/>
        </authorList>
    </citation>
    <scope>NUCLEOTIDE SEQUENCE</scope>
</reference>
<dbReference type="GO" id="GO:0006081">
    <property type="term" value="P:aldehyde metabolic process"/>
    <property type="evidence" value="ECO:0007669"/>
    <property type="project" value="InterPro"/>
</dbReference>
<dbReference type="Gene3D" id="3.40.309.10">
    <property type="entry name" value="Aldehyde Dehydrogenase, Chain A, domain 2"/>
    <property type="match status" value="1"/>
</dbReference>
<evidence type="ECO:0000256" key="4">
    <source>
        <dbReference type="SAM" id="Coils"/>
    </source>
</evidence>
<gene>
    <name evidence="6" type="ORF">ASZ90_019305</name>
</gene>
<dbReference type="GO" id="GO:0005737">
    <property type="term" value="C:cytoplasm"/>
    <property type="evidence" value="ECO:0007669"/>
    <property type="project" value="TreeGrafter"/>
</dbReference>
<keyword evidence="3" id="KW-0520">NAD</keyword>
<dbReference type="PROSITE" id="PS00070">
    <property type="entry name" value="ALDEHYDE_DEHYDR_CYS"/>
    <property type="match status" value="1"/>
</dbReference>
<evidence type="ECO:0000313" key="6">
    <source>
        <dbReference type="EMBL" id="KUG03206.1"/>
    </source>
</evidence>
<dbReference type="EC" id="1.2.1.3" evidence="6"/>
<sequence length="458" mass="51198">MEDIIKILEKQKSFFRTGKTRDLHFRQEALRKLEQVILEAEQEMLEALAQDLGKPEFEGYSTDIGPILGDIKYMLKNLEELVRPRKVRTPLALAGGSGRILPQPLGVVLIMAPWNYPFQLLFRPLIGAVAAGNCVVLKPSEHAPLCSAVSRRLIEDAFPAEHVALIEGGVEEGAALLEQKFDCIFFTGGTSMGRTVMKAAARHLTPTVLELGGKSPCIVEPDINLKLSARRIAWGKFLNAGQTCVAPDYLLVNTRIKEPLIEEMQHAINIFYGANPQESPDYARIVNDIHFQRLTGLMKDGQIIYGGQTDQESRYIAPTLIEGVDWTDPIMGEEIFGPLLPILEYEDLDETLDMISEQPKPLALYLFTDDQITQKKVVRMTSSGGVCINDTVSHLLPHDLPFGGVGESGKGSYHGDASFHCFSHSRSIFRNSTRFDLKEKYPPYRITLKKLKSLLRFM</sequence>
<dbReference type="InterPro" id="IPR016161">
    <property type="entry name" value="Ald_DH/histidinol_DH"/>
</dbReference>
<dbReference type="InterPro" id="IPR016163">
    <property type="entry name" value="Ald_DH_C"/>
</dbReference>
<evidence type="ECO:0000256" key="1">
    <source>
        <dbReference type="ARBA" id="ARBA00009986"/>
    </source>
</evidence>
<keyword evidence="2 6" id="KW-0560">Oxidoreductase</keyword>
<protein>
    <submittedName>
        <fullName evidence="6">Aldehyde dehydrogenase</fullName>
        <ecNumber evidence="6">1.2.1.3</ecNumber>
    </submittedName>
</protein>
<comment type="caution">
    <text evidence="6">The sequence shown here is derived from an EMBL/GenBank/DDBJ whole genome shotgun (WGS) entry which is preliminary data.</text>
</comment>
<comment type="similarity">
    <text evidence="1">Belongs to the aldehyde dehydrogenase family.</text>
</comment>
<dbReference type="PROSITE" id="PS00687">
    <property type="entry name" value="ALDEHYDE_DEHYDR_GLU"/>
    <property type="match status" value="1"/>
</dbReference>
<organism evidence="6">
    <name type="scientific">hydrocarbon metagenome</name>
    <dbReference type="NCBI Taxonomy" id="938273"/>
    <lineage>
        <taxon>unclassified sequences</taxon>
        <taxon>metagenomes</taxon>
        <taxon>ecological metagenomes</taxon>
    </lineage>
</organism>
<feature type="domain" description="Aldehyde dehydrogenase" evidence="5">
    <location>
        <begin position="2"/>
        <end position="427"/>
    </location>
</feature>
<dbReference type="PIRSF" id="PIRSF036492">
    <property type="entry name" value="ALDH"/>
    <property type="match status" value="1"/>
</dbReference>
<dbReference type="EMBL" id="LNQE01001888">
    <property type="protein sequence ID" value="KUG03206.1"/>
    <property type="molecule type" value="Genomic_DNA"/>
</dbReference>
<accession>A0A0W8E486</accession>
<dbReference type="InterPro" id="IPR016160">
    <property type="entry name" value="Ald_DH_CS_CYS"/>
</dbReference>
<evidence type="ECO:0000256" key="3">
    <source>
        <dbReference type="ARBA" id="ARBA00023027"/>
    </source>
</evidence>
<dbReference type="PANTHER" id="PTHR43570">
    <property type="entry name" value="ALDEHYDE DEHYDROGENASE"/>
    <property type="match status" value="1"/>
</dbReference>
<dbReference type="FunFam" id="3.40.309.10:FF:000003">
    <property type="entry name" value="Aldehyde dehydrogenase"/>
    <property type="match status" value="1"/>
</dbReference>
<feature type="coiled-coil region" evidence="4">
    <location>
        <begin position="23"/>
        <end position="50"/>
    </location>
</feature>
<name>A0A0W8E486_9ZZZZ</name>
<dbReference type="AlphaFoldDB" id="A0A0W8E486"/>
<keyword evidence="4" id="KW-0175">Coiled coil</keyword>
<dbReference type="FunFam" id="3.40.605.10:FF:000004">
    <property type="entry name" value="Aldehyde dehydrogenase"/>
    <property type="match status" value="1"/>
</dbReference>
<evidence type="ECO:0000259" key="5">
    <source>
        <dbReference type="Pfam" id="PF00171"/>
    </source>
</evidence>
<dbReference type="InterPro" id="IPR016162">
    <property type="entry name" value="Ald_DH_N"/>
</dbReference>
<evidence type="ECO:0000256" key="2">
    <source>
        <dbReference type="ARBA" id="ARBA00023002"/>
    </source>
</evidence>
<dbReference type="Pfam" id="PF00171">
    <property type="entry name" value="Aldedh"/>
    <property type="match status" value="1"/>
</dbReference>
<dbReference type="InterPro" id="IPR029510">
    <property type="entry name" value="Ald_DH_CS_GLU"/>
</dbReference>
<dbReference type="InterPro" id="IPR012394">
    <property type="entry name" value="Aldehyde_DH_NAD(P)"/>
</dbReference>
<dbReference type="GO" id="GO:0004029">
    <property type="term" value="F:aldehyde dehydrogenase (NAD+) activity"/>
    <property type="evidence" value="ECO:0007669"/>
    <property type="project" value="UniProtKB-EC"/>
</dbReference>
<dbReference type="InterPro" id="IPR015590">
    <property type="entry name" value="Aldehyde_DH_dom"/>
</dbReference>
<dbReference type="Gene3D" id="3.40.605.10">
    <property type="entry name" value="Aldehyde Dehydrogenase, Chain A, domain 1"/>
    <property type="match status" value="1"/>
</dbReference>
<dbReference type="PANTHER" id="PTHR43570:SF16">
    <property type="entry name" value="ALDEHYDE DEHYDROGENASE TYPE III, ISOFORM Q"/>
    <property type="match status" value="1"/>
</dbReference>